<sequence>MQKKNAGIARNFALKGLLLLAALTLSTGFFACKVAVGSGDRVGTEVPQVTLTFDAGEGSFKDGKTLTLTGKAGETFALPETPEWEGYTLTGWEPALPEKYPEKDTEYTAVWVKEGDYTITYELDGGTNAPENPESYNVETETITLKDPTKDKYDFKGWYKDAEFTTQVTEITQGTTGNITLYAKWELVSYTITYELYGGTNAPENPAGYNVETETITLKAPVKPGYTFEGWYKDGEFTTQVTEIPQGSTGDITLYAKWVTDIEGKVFVRGGDATLNGKEVTLSSFWISPYEVTQEEFVSVMTGNQNGIAPNPSYFQGVDEPPAEGEVQERRPVERVSWYDAIVYCNLLSIRNGLTPCYTIKSSTDPADWGTSPTSTGAEDYADWESVTCNFDADGYRLPTEAEWEYAARGGKTGITDSSWDNTYSGSGTIDDVAWCYDNSDSETHEVGKKQANALGLYDMSGNVFEWCWDWYDSSSGYPSGTEDPAGPDTGRRRVDRGGGWSYNASYCTVSYRGSSIPCSRYYDYGFRLVRSAQ</sequence>
<evidence type="ECO:0000256" key="2">
    <source>
        <dbReference type="SAM" id="SignalP"/>
    </source>
</evidence>
<organism evidence="4 5">
    <name type="scientific">Candidatus Gallitreponema excrementavium</name>
    <dbReference type="NCBI Taxonomy" id="2840840"/>
    <lineage>
        <taxon>Bacteria</taxon>
        <taxon>Pseudomonadati</taxon>
        <taxon>Spirochaetota</taxon>
        <taxon>Spirochaetia</taxon>
        <taxon>Spirochaetales</taxon>
        <taxon>Candidatus Gallitreponema</taxon>
    </lineage>
</organism>
<evidence type="ECO:0000259" key="3">
    <source>
        <dbReference type="Pfam" id="PF03781"/>
    </source>
</evidence>
<comment type="caution">
    <text evidence="4">The sequence shown here is derived from an EMBL/GenBank/DDBJ whole genome shotgun (WGS) entry which is preliminary data.</text>
</comment>
<dbReference type="Proteomes" id="UP000823638">
    <property type="component" value="Unassembled WGS sequence"/>
</dbReference>
<accession>A0A9D9N2Q4</accession>
<evidence type="ECO:0000313" key="4">
    <source>
        <dbReference type="EMBL" id="MBO8458000.1"/>
    </source>
</evidence>
<dbReference type="Gene3D" id="3.90.1580.10">
    <property type="entry name" value="paralog of FGE (formylglycine-generating enzyme)"/>
    <property type="match status" value="1"/>
</dbReference>
<feature type="chain" id="PRO_5039250276" evidence="2">
    <location>
        <begin position="32"/>
        <end position="534"/>
    </location>
</feature>
<dbReference type="AlphaFoldDB" id="A0A9D9N2Q4"/>
<protein>
    <submittedName>
        <fullName evidence="4">SUMF1/EgtB/PvdO family nonheme iron enzyme</fullName>
    </submittedName>
</protein>
<dbReference type="PROSITE" id="PS51257">
    <property type="entry name" value="PROKAR_LIPOPROTEIN"/>
    <property type="match status" value="1"/>
</dbReference>
<dbReference type="InterPro" id="IPR042095">
    <property type="entry name" value="SUMF_sf"/>
</dbReference>
<feature type="domain" description="Sulfatase-modifying factor enzyme-like" evidence="3">
    <location>
        <begin position="278"/>
        <end position="531"/>
    </location>
</feature>
<evidence type="ECO:0000256" key="1">
    <source>
        <dbReference type="ARBA" id="ARBA00004196"/>
    </source>
</evidence>
<dbReference type="Pfam" id="PF09479">
    <property type="entry name" value="Flg_new"/>
    <property type="match status" value="3"/>
</dbReference>
<dbReference type="Gene3D" id="2.60.40.4270">
    <property type="entry name" value="Listeria-Bacteroides repeat domain"/>
    <property type="match status" value="2"/>
</dbReference>
<dbReference type="Pfam" id="PF03781">
    <property type="entry name" value="FGE-sulfatase"/>
    <property type="match status" value="1"/>
</dbReference>
<name>A0A9D9N2Q4_9SPIR</name>
<dbReference type="NCBIfam" id="TIGR02543">
    <property type="entry name" value="List_Bact_rpt"/>
    <property type="match status" value="2"/>
</dbReference>
<reference evidence="4" key="2">
    <citation type="journal article" date="2021" name="PeerJ">
        <title>Extensive microbial diversity within the chicken gut microbiome revealed by metagenomics and culture.</title>
        <authorList>
            <person name="Gilroy R."/>
            <person name="Ravi A."/>
            <person name="Getino M."/>
            <person name="Pursley I."/>
            <person name="Horton D.L."/>
            <person name="Alikhan N.F."/>
            <person name="Baker D."/>
            <person name="Gharbi K."/>
            <person name="Hall N."/>
            <person name="Watson M."/>
            <person name="Adriaenssens E.M."/>
            <person name="Foster-Nyarko E."/>
            <person name="Jarju S."/>
            <person name="Secka A."/>
            <person name="Antonio M."/>
            <person name="Oren A."/>
            <person name="Chaudhuri R.R."/>
            <person name="La Ragione R."/>
            <person name="Hildebrand F."/>
            <person name="Pallen M.J."/>
        </authorList>
    </citation>
    <scope>NUCLEOTIDE SEQUENCE</scope>
    <source>
        <strain evidence="4">10532</strain>
    </source>
</reference>
<proteinExistence type="predicted"/>
<reference evidence="4" key="1">
    <citation type="submission" date="2020-10" db="EMBL/GenBank/DDBJ databases">
        <authorList>
            <person name="Gilroy R."/>
        </authorList>
    </citation>
    <scope>NUCLEOTIDE SEQUENCE</scope>
    <source>
        <strain evidence="4">10532</strain>
    </source>
</reference>
<dbReference type="InterPro" id="IPR016187">
    <property type="entry name" value="CTDL_fold"/>
</dbReference>
<dbReference type="InterPro" id="IPR051043">
    <property type="entry name" value="Sulfatase_Mod_Factor_Kinase"/>
</dbReference>
<keyword evidence="2" id="KW-0732">Signal</keyword>
<dbReference type="EMBL" id="JADIMM010000083">
    <property type="protein sequence ID" value="MBO8458000.1"/>
    <property type="molecule type" value="Genomic_DNA"/>
</dbReference>
<gene>
    <name evidence="4" type="ORF">IAA81_07205</name>
</gene>
<evidence type="ECO:0000313" key="5">
    <source>
        <dbReference type="Proteomes" id="UP000823638"/>
    </source>
</evidence>
<comment type="subcellular location">
    <subcellularLocation>
        <location evidence="1">Cell envelope</location>
    </subcellularLocation>
</comment>
<dbReference type="InterPro" id="IPR005532">
    <property type="entry name" value="SUMF_dom"/>
</dbReference>
<dbReference type="PANTHER" id="PTHR23150">
    <property type="entry name" value="SULFATASE MODIFYING FACTOR 1, 2"/>
    <property type="match status" value="1"/>
</dbReference>
<dbReference type="GO" id="GO:0030313">
    <property type="term" value="C:cell envelope"/>
    <property type="evidence" value="ECO:0007669"/>
    <property type="project" value="UniProtKB-SubCell"/>
</dbReference>
<dbReference type="GO" id="GO:0120147">
    <property type="term" value="F:formylglycine-generating oxidase activity"/>
    <property type="evidence" value="ECO:0007669"/>
    <property type="project" value="TreeGrafter"/>
</dbReference>
<dbReference type="SUPFAM" id="SSF56436">
    <property type="entry name" value="C-type lectin-like"/>
    <property type="match status" value="1"/>
</dbReference>
<dbReference type="InterPro" id="IPR013378">
    <property type="entry name" value="InlB-like_B-rpt"/>
</dbReference>
<feature type="signal peptide" evidence="2">
    <location>
        <begin position="1"/>
        <end position="31"/>
    </location>
</feature>
<dbReference type="PANTHER" id="PTHR23150:SF19">
    <property type="entry name" value="FORMYLGLYCINE-GENERATING ENZYME"/>
    <property type="match status" value="1"/>
</dbReference>
<dbReference type="InterPro" id="IPR042229">
    <property type="entry name" value="Listeria/Bacterioides_rpt_sf"/>
</dbReference>